<keyword evidence="2" id="KW-1185">Reference proteome</keyword>
<comment type="caution">
    <text evidence="1">The sequence shown here is derived from an EMBL/GenBank/DDBJ whole genome shotgun (WGS) entry which is preliminary data.</text>
</comment>
<evidence type="ECO:0000313" key="1">
    <source>
        <dbReference type="EMBL" id="KAH3792748.1"/>
    </source>
</evidence>
<accession>A0A9D4F896</accession>
<sequence>MRCCSVTCETPSPRTTWLPWQPLSRRWTESLHGSLQTKETKTMMNCQFPCPGSITISSLQAA</sequence>
<name>A0A9D4F896_DREPO</name>
<proteinExistence type="predicted"/>
<reference evidence="1" key="1">
    <citation type="journal article" date="2019" name="bioRxiv">
        <title>The Genome of the Zebra Mussel, Dreissena polymorpha: A Resource for Invasive Species Research.</title>
        <authorList>
            <person name="McCartney M.A."/>
            <person name="Auch B."/>
            <person name="Kono T."/>
            <person name="Mallez S."/>
            <person name="Zhang Y."/>
            <person name="Obille A."/>
            <person name="Becker A."/>
            <person name="Abrahante J.E."/>
            <person name="Garbe J."/>
            <person name="Badalamenti J.P."/>
            <person name="Herman A."/>
            <person name="Mangelson H."/>
            <person name="Liachko I."/>
            <person name="Sullivan S."/>
            <person name="Sone E.D."/>
            <person name="Koren S."/>
            <person name="Silverstein K.A.T."/>
            <person name="Beckman K.B."/>
            <person name="Gohl D.M."/>
        </authorList>
    </citation>
    <scope>NUCLEOTIDE SEQUENCE</scope>
    <source>
        <strain evidence="1">Duluth1</strain>
        <tissue evidence="1">Whole animal</tissue>
    </source>
</reference>
<evidence type="ECO:0000313" key="2">
    <source>
        <dbReference type="Proteomes" id="UP000828390"/>
    </source>
</evidence>
<dbReference type="EMBL" id="JAIWYP010000007">
    <property type="protein sequence ID" value="KAH3792748.1"/>
    <property type="molecule type" value="Genomic_DNA"/>
</dbReference>
<gene>
    <name evidence="1" type="ORF">DPMN_146247</name>
</gene>
<protein>
    <submittedName>
        <fullName evidence="1">Uncharacterized protein</fullName>
    </submittedName>
</protein>
<organism evidence="1 2">
    <name type="scientific">Dreissena polymorpha</name>
    <name type="common">Zebra mussel</name>
    <name type="synonym">Mytilus polymorpha</name>
    <dbReference type="NCBI Taxonomy" id="45954"/>
    <lineage>
        <taxon>Eukaryota</taxon>
        <taxon>Metazoa</taxon>
        <taxon>Spiralia</taxon>
        <taxon>Lophotrochozoa</taxon>
        <taxon>Mollusca</taxon>
        <taxon>Bivalvia</taxon>
        <taxon>Autobranchia</taxon>
        <taxon>Heteroconchia</taxon>
        <taxon>Euheterodonta</taxon>
        <taxon>Imparidentia</taxon>
        <taxon>Neoheterodontei</taxon>
        <taxon>Myida</taxon>
        <taxon>Dreissenoidea</taxon>
        <taxon>Dreissenidae</taxon>
        <taxon>Dreissena</taxon>
    </lineage>
</organism>
<reference evidence="1" key="2">
    <citation type="submission" date="2020-11" db="EMBL/GenBank/DDBJ databases">
        <authorList>
            <person name="McCartney M.A."/>
            <person name="Auch B."/>
            <person name="Kono T."/>
            <person name="Mallez S."/>
            <person name="Becker A."/>
            <person name="Gohl D.M."/>
            <person name="Silverstein K.A.T."/>
            <person name="Koren S."/>
            <person name="Bechman K.B."/>
            <person name="Herman A."/>
            <person name="Abrahante J.E."/>
            <person name="Garbe J."/>
        </authorList>
    </citation>
    <scope>NUCLEOTIDE SEQUENCE</scope>
    <source>
        <strain evidence="1">Duluth1</strain>
        <tissue evidence="1">Whole animal</tissue>
    </source>
</reference>
<dbReference type="Proteomes" id="UP000828390">
    <property type="component" value="Unassembled WGS sequence"/>
</dbReference>
<dbReference type="AlphaFoldDB" id="A0A9D4F896"/>